<dbReference type="InterPro" id="IPR024079">
    <property type="entry name" value="MetalloPept_cat_dom_sf"/>
</dbReference>
<proteinExistence type="predicted"/>
<feature type="signal peptide" evidence="1">
    <location>
        <begin position="1"/>
        <end position="22"/>
    </location>
</feature>
<dbReference type="Pfam" id="PF17148">
    <property type="entry name" value="DUF5117"/>
    <property type="match status" value="1"/>
</dbReference>
<evidence type="ECO:0000256" key="1">
    <source>
        <dbReference type="SAM" id="SignalP"/>
    </source>
</evidence>
<gene>
    <name evidence="5" type="ORF">DVR12_02230</name>
</gene>
<dbReference type="Pfam" id="PF16313">
    <property type="entry name" value="DUF4953"/>
    <property type="match status" value="1"/>
</dbReference>
<sequence>MRRFKLIFGITAGMLMAYSANAQLISIKQKDGGITKDTTSKPTAVKQKLKPYKEVIPDSAKTSRGLVIVHKVEDRYFFEIPDKVLGKDILSVTRISKSSSGLRAGMFGYAGDEINENVITLEKGPGNKMFIRTVSYLNYMKDSSAPMYRSVMNSNVQPITASFDIKTYSADGKASVIDVTDFVNGDNELVAFDPSLKSQLKLGGISSDKSYIDTIRTYPMNVEVRTVKTYGRSGNNGASSNVTLEINTSIVMLPEKPMKAREYDKRVGFFAGGFYDFETDPQAVKATYYVRRWRMEPKDGEVEKYLKGELVEPKKPIIIYIDPATPEKWVPYLIQGVNDWQAAFEKAGFKNAIQARRAPTKAEDSTWSIDDARYSAIVYKPSAVPNASGPHVADPRTGEILETHINWYHNVMQLLHNWYFIQCAAVDPRARTMELDDELMGQLIRFVSSHEVGHTLGLRHNFGSSSTVPVENLRNKKWVEEHGHTPSIMDYARFNYVAQPEDNISEKGLFPRIGDYDKWAIEWGYKWLPQFSSSKEEIPYLNKLTIEKLKDKRLWFGSETEQIDPRCQNEDLSDNVMKANAYGIKNLQVVMKNLMEWTKVPNKDYTNLSFMYDQVKEQYVRYINHVAKNVGGIYVDTKTVEQPGAQITPVSAATQKEALSFLKEQLFKAPTWLFDQKIISIAATFPADNILNMQGPVLNKLINGFMMDRLLQFETAQPQNAYPLTTYLADLHKAVGLDNMVQNASNIYQRNLQKLYLEKFNSMLNVKTMKMSEITSLDVNVLLPQGLVPRTNDTYSIVKAYLLNLEQEFKKAAAVSTDPIIKNHFRFMAERIPEIMKPKAENIN</sequence>
<evidence type="ECO:0000259" key="3">
    <source>
        <dbReference type="Pfam" id="PF17148"/>
    </source>
</evidence>
<comment type="caution">
    <text evidence="5">The sequence shown here is derived from an EMBL/GenBank/DDBJ whole genome shotgun (WGS) entry which is preliminary data.</text>
</comment>
<dbReference type="Pfam" id="PF17162">
    <property type="entry name" value="DUF5118"/>
    <property type="match status" value="1"/>
</dbReference>
<feature type="domain" description="EcxA zinc-binding" evidence="2">
    <location>
        <begin position="433"/>
        <end position="735"/>
    </location>
</feature>
<dbReference type="PANTHER" id="PTHR38478:SF1">
    <property type="entry name" value="ZINC DEPENDENT METALLOPROTEASE DOMAIN LIPOPROTEIN"/>
    <property type="match status" value="1"/>
</dbReference>
<keyword evidence="1" id="KW-0732">Signal</keyword>
<dbReference type="CDD" id="cd04276">
    <property type="entry name" value="ZnMc_MMP_like_2"/>
    <property type="match status" value="1"/>
</dbReference>
<dbReference type="PANTHER" id="PTHR38478">
    <property type="entry name" value="PEPTIDASE M1A AND M12B"/>
    <property type="match status" value="1"/>
</dbReference>
<dbReference type="GO" id="GO:0008237">
    <property type="term" value="F:metallopeptidase activity"/>
    <property type="evidence" value="ECO:0007669"/>
    <property type="project" value="InterPro"/>
</dbReference>
<dbReference type="InterPro" id="IPR033428">
    <property type="entry name" value="DUF5118"/>
</dbReference>
<evidence type="ECO:0000313" key="6">
    <source>
        <dbReference type="Proteomes" id="UP000260644"/>
    </source>
</evidence>
<dbReference type="OrthoDB" id="9776599at2"/>
<organism evidence="5 6">
    <name type="scientific">Chitinophaga silvatica</name>
    <dbReference type="NCBI Taxonomy" id="2282649"/>
    <lineage>
        <taxon>Bacteria</taxon>
        <taxon>Pseudomonadati</taxon>
        <taxon>Bacteroidota</taxon>
        <taxon>Chitinophagia</taxon>
        <taxon>Chitinophagales</taxon>
        <taxon>Chitinophagaceae</taxon>
        <taxon>Chitinophaga</taxon>
    </lineage>
</organism>
<reference evidence="5 6" key="1">
    <citation type="submission" date="2018-07" db="EMBL/GenBank/DDBJ databases">
        <title>Chitinophaga K2CV101002-2 sp. nov., isolated from a monsoon evergreen broad-leaved forest soil.</title>
        <authorList>
            <person name="Lv Y."/>
        </authorList>
    </citation>
    <scope>NUCLEOTIDE SEQUENCE [LARGE SCALE GENOMIC DNA]</scope>
    <source>
        <strain evidence="5 6">GDMCC 1.1288</strain>
    </source>
</reference>
<dbReference type="SUPFAM" id="SSF55486">
    <property type="entry name" value="Metalloproteases ('zincins'), catalytic domain"/>
    <property type="match status" value="1"/>
</dbReference>
<evidence type="ECO:0000259" key="4">
    <source>
        <dbReference type="Pfam" id="PF17162"/>
    </source>
</evidence>
<name>A0A3E1YGY5_9BACT</name>
<evidence type="ECO:0000259" key="2">
    <source>
        <dbReference type="Pfam" id="PF16313"/>
    </source>
</evidence>
<feature type="domain" description="DUF5117" evidence="3">
    <location>
        <begin position="111"/>
        <end position="298"/>
    </location>
</feature>
<dbReference type="Proteomes" id="UP000260644">
    <property type="component" value="Unassembled WGS sequence"/>
</dbReference>
<dbReference type="RefSeq" id="WP_116973818.1">
    <property type="nucleotide sequence ID" value="NZ_QPMM01000001.1"/>
</dbReference>
<accession>A0A3E1YGY5</accession>
<feature type="domain" description="DUF5118" evidence="4">
    <location>
        <begin position="50"/>
        <end position="97"/>
    </location>
</feature>
<dbReference type="AlphaFoldDB" id="A0A3E1YGY5"/>
<dbReference type="InterPro" id="IPR034032">
    <property type="entry name" value="Zn_MMP-like_bac"/>
</dbReference>
<dbReference type="InterPro" id="IPR032534">
    <property type="entry name" value="EcxA_zinc-bd"/>
</dbReference>
<feature type="chain" id="PRO_5017744548" evidence="1">
    <location>
        <begin position="23"/>
        <end position="844"/>
    </location>
</feature>
<dbReference type="Gene3D" id="3.40.390.10">
    <property type="entry name" value="Collagenase (Catalytic Domain)"/>
    <property type="match status" value="1"/>
</dbReference>
<dbReference type="InterPro" id="IPR033413">
    <property type="entry name" value="DUF5117"/>
</dbReference>
<evidence type="ECO:0000313" key="5">
    <source>
        <dbReference type="EMBL" id="RFS26627.1"/>
    </source>
</evidence>
<keyword evidence="6" id="KW-1185">Reference proteome</keyword>
<protein>
    <submittedName>
        <fullName evidence="5">DUF5117 domain-containing protein</fullName>
    </submittedName>
</protein>
<dbReference type="EMBL" id="QPMM01000001">
    <property type="protein sequence ID" value="RFS26627.1"/>
    <property type="molecule type" value="Genomic_DNA"/>
</dbReference>